<proteinExistence type="predicted"/>
<name>A0A822V7S2_AGRTU</name>
<accession>A0A822V7S2</accession>
<dbReference type="EMBL" id="FCNL01000043">
    <property type="protein sequence ID" value="CVI25552.1"/>
    <property type="molecule type" value="Genomic_DNA"/>
</dbReference>
<evidence type="ECO:0000313" key="2">
    <source>
        <dbReference type="Proteomes" id="UP000192074"/>
    </source>
</evidence>
<sequence length="110" mass="12779">MQVGPKIRCRSISFLQYIEYKLIFILENCVIRGGYIVSLKFIIEVQLALPYPKRQLVFQQSVGHGCLLESNLSLTKAHLSQIKLNKLAMQRNIIMPLYDVFPRFTCTIQF</sequence>
<organism evidence="1 2">
    <name type="scientific">Agrobacterium tumefaciens str. B6</name>
    <dbReference type="NCBI Taxonomy" id="1183423"/>
    <lineage>
        <taxon>Bacteria</taxon>
        <taxon>Pseudomonadati</taxon>
        <taxon>Pseudomonadota</taxon>
        <taxon>Alphaproteobacteria</taxon>
        <taxon>Hyphomicrobiales</taxon>
        <taxon>Rhizobiaceae</taxon>
        <taxon>Rhizobium/Agrobacterium group</taxon>
        <taxon>Agrobacterium</taxon>
        <taxon>Agrobacterium tumefaciens complex</taxon>
    </lineage>
</organism>
<comment type="caution">
    <text evidence="1">The sequence shown here is derived from an EMBL/GenBank/DDBJ whole genome shotgun (WGS) entry which is preliminary data.</text>
</comment>
<evidence type="ECO:0000313" key="1">
    <source>
        <dbReference type="EMBL" id="CVI25552.1"/>
    </source>
</evidence>
<dbReference type="AlphaFoldDB" id="A0A822V7S2"/>
<protein>
    <submittedName>
        <fullName evidence="1">Uncharacterized protein</fullName>
    </submittedName>
</protein>
<reference evidence="1 2" key="1">
    <citation type="submission" date="2016-01" db="EMBL/GenBank/DDBJ databases">
        <authorList>
            <person name="Regsiter A."/>
            <person name="william w."/>
        </authorList>
    </citation>
    <scope>NUCLEOTIDE SEQUENCE [LARGE SCALE GENOMIC DNA]</scope>
    <source>
        <strain evidence="1 2">B6</strain>
    </source>
</reference>
<dbReference type="Proteomes" id="UP000192074">
    <property type="component" value="Unassembled WGS sequence"/>
</dbReference>
<gene>
    <name evidence="1" type="ORF">AGR4A_pTi0150</name>
</gene>